<accession>A0ABN1EX96</accession>
<feature type="domain" description="NAD-glutamate dehydrogenase catalytic" evidence="2">
    <location>
        <begin position="706"/>
        <end position="1201"/>
    </location>
</feature>
<dbReference type="SUPFAM" id="SSF53223">
    <property type="entry name" value="Aminoacid dehydrogenase-like, N-terminal domain"/>
    <property type="match status" value="1"/>
</dbReference>
<dbReference type="InterPro" id="IPR049058">
    <property type="entry name" value="NAD_Glu_DH_HM2"/>
</dbReference>
<evidence type="ECO:0000256" key="1">
    <source>
        <dbReference type="ARBA" id="ARBA00023002"/>
    </source>
</evidence>
<reference evidence="7 8" key="1">
    <citation type="journal article" date="2019" name="Int. J. Syst. Evol. Microbiol.">
        <title>The Global Catalogue of Microorganisms (GCM) 10K type strain sequencing project: providing services to taxonomists for standard genome sequencing and annotation.</title>
        <authorList>
            <consortium name="The Broad Institute Genomics Platform"/>
            <consortium name="The Broad Institute Genome Sequencing Center for Infectious Disease"/>
            <person name="Wu L."/>
            <person name="Ma J."/>
        </authorList>
    </citation>
    <scope>NUCLEOTIDE SEQUENCE [LARGE SCALE GENOMIC DNA]</scope>
    <source>
        <strain evidence="7 8">JCM 15089</strain>
    </source>
</reference>
<dbReference type="SUPFAM" id="SSF51735">
    <property type="entry name" value="NAD(P)-binding Rossmann-fold domains"/>
    <property type="match status" value="1"/>
</dbReference>
<dbReference type="InterPro" id="IPR049064">
    <property type="entry name" value="NAD_Glu_DH_ACT3"/>
</dbReference>
<gene>
    <name evidence="7" type="ORF">GCM10008942_27190</name>
</gene>
<dbReference type="InterPro" id="IPR036291">
    <property type="entry name" value="NAD(P)-bd_dom_sf"/>
</dbReference>
<protein>
    <submittedName>
        <fullName evidence="7">NAD-glutamate dehydrogenase</fullName>
    </submittedName>
</protein>
<dbReference type="InterPro" id="IPR024727">
    <property type="entry name" value="NAD_Glu_DH_N_ACT1"/>
</dbReference>
<feature type="domain" description="NAD-glutamate dehydrogenase ACT3" evidence="6">
    <location>
        <begin position="535"/>
        <end position="603"/>
    </location>
</feature>
<feature type="domain" description="NAD-glutamate dehydrogenase ACT2" evidence="5">
    <location>
        <begin position="385"/>
        <end position="474"/>
    </location>
</feature>
<evidence type="ECO:0000259" key="4">
    <source>
        <dbReference type="Pfam" id="PF21075"/>
    </source>
</evidence>
<dbReference type="Gene3D" id="3.40.50.720">
    <property type="entry name" value="NAD(P)-binding Rossmann-like Domain"/>
    <property type="match status" value="1"/>
</dbReference>
<dbReference type="RefSeq" id="WP_166936354.1">
    <property type="nucleotide sequence ID" value="NZ_BAAADD010000007.1"/>
</dbReference>
<evidence type="ECO:0000259" key="5">
    <source>
        <dbReference type="Pfam" id="PF21076"/>
    </source>
</evidence>
<evidence type="ECO:0000259" key="2">
    <source>
        <dbReference type="Pfam" id="PF05088"/>
    </source>
</evidence>
<dbReference type="PANTHER" id="PTHR43403">
    <property type="entry name" value="NAD-SPECIFIC GLUTAMATE DEHYDROGENASE"/>
    <property type="match status" value="1"/>
</dbReference>
<evidence type="ECO:0000313" key="8">
    <source>
        <dbReference type="Proteomes" id="UP001499951"/>
    </source>
</evidence>
<feature type="domain" description="NAD-glutamate dehydrogenase N-terminal ACT1" evidence="4">
    <location>
        <begin position="30"/>
        <end position="125"/>
    </location>
</feature>
<organism evidence="7 8">
    <name type="scientific">Rhizomicrobium electricum</name>
    <dbReference type="NCBI Taxonomy" id="480070"/>
    <lineage>
        <taxon>Bacteria</taxon>
        <taxon>Pseudomonadati</taxon>
        <taxon>Pseudomonadota</taxon>
        <taxon>Alphaproteobacteria</taxon>
        <taxon>Micropepsales</taxon>
        <taxon>Micropepsaceae</taxon>
        <taxon>Rhizomicrobium</taxon>
    </lineage>
</organism>
<evidence type="ECO:0000259" key="3">
    <source>
        <dbReference type="Pfam" id="PF21074"/>
    </source>
</evidence>
<dbReference type="Pfam" id="PF21076">
    <property type="entry name" value="GDH_ACT2"/>
    <property type="match status" value="1"/>
</dbReference>
<evidence type="ECO:0000259" key="6">
    <source>
        <dbReference type="Pfam" id="PF21077"/>
    </source>
</evidence>
<dbReference type="EMBL" id="BAAADD010000007">
    <property type="protein sequence ID" value="GAA0576883.1"/>
    <property type="molecule type" value="Genomic_DNA"/>
</dbReference>
<evidence type="ECO:0000313" key="7">
    <source>
        <dbReference type="EMBL" id="GAA0576883.1"/>
    </source>
</evidence>
<dbReference type="InterPro" id="IPR007780">
    <property type="entry name" value="NAD_Glu_DH_bac"/>
</dbReference>
<dbReference type="Pfam" id="PF21074">
    <property type="entry name" value="GDH_C"/>
    <property type="match status" value="1"/>
</dbReference>
<dbReference type="InterPro" id="IPR049062">
    <property type="entry name" value="NAD_Glu_DH_ACT2"/>
</dbReference>
<dbReference type="InterPro" id="IPR046346">
    <property type="entry name" value="Aminoacid_DH-like_N_sf"/>
</dbReference>
<proteinExistence type="predicted"/>
<dbReference type="InterPro" id="IPR049059">
    <property type="entry name" value="NAD_Glu_DH_HM1"/>
</dbReference>
<dbReference type="InterPro" id="IPR048381">
    <property type="entry name" value="GDH_C"/>
</dbReference>
<comment type="caution">
    <text evidence="7">The sequence shown here is derived from an EMBL/GenBank/DDBJ whole genome shotgun (WGS) entry which is preliminary data.</text>
</comment>
<dbReference type="Pfam" id="PF05088">
    <property type="entry name" value="Bac_GDH_CD"/>
    <property type="match status" value="1"/>
</dbReference>
<dbReference type="PANTHER" id="PTHR43403:SF1">
    <property type="entry name" value="NAD-SPECIFIC GLUTAMATE DEHYDROGENASE"/>
    <property type="match status" value="1"/>
</dbReference>
<dbReference type="Pfam" id="PF21077">
    <property type="entry name" value="GDH_ACT3"/>
    <property type="match status" value="1"/>
</dbReference>
<sequence length="1591" mass="173451">MVLADITPRKSDLLTRCVEELRGEPELIAFIEALTKNASPEDVMRYTPQQLAALARLIHARIGARAAGTSLVTLIDPALESADFIRKETVLVAINDDAPFLFDSLMGEITAQGFAPRAVFHPILDSAGHPTSVIVVVMDTIVEEDLRELLLKGAEAVFAQVRLAVRDWQAMRDRLKDAVSELKLTSSRAPAQEIRETVEFLEWLGNDHFTFLGSRDYSYSPQDGGQLVPVEGSGLGVLTDAKARVVRRSADDTALTEKLREFLFRPDPLIITKSNEKSLVHRRVFMDYIGVKLFGADGSFKGERRFVGLFTSGAYSRTPADIPLLRFKAGNVMARAGLPAGGHDAKTLAHILDTFPRDELFQVGEDELYTTAMGMLRLTERPKLKLFLRFDRFDRFAAAIVFVPRERFNSAVHVRLHEILAEALGGHPMEAVPSLTDSVLARLYYTVGFDEGAPASADVAAIEHEMRAAIRTWEDGYLDVLKARYGEIEGTRLFRQQAPGIPARYRDAFTPTEGAEDLAAIDSLARSGKKPAVEARVMRRVSDRRSTLRIKLYGLGPALPLSVSLPIFENFGLKVIAEDAYPIVAEAGEAFVLDFLMERADQGPAQGTEIKHLLQSAFHAVIAGDAESDGFNRLTIVAGLSWRDITILRAVAKFLRQAAIPFSQDYMEQALTRNPDLARMLVELFHAQLSPDLANEEAATDLQARIAAALHDVASLDDDRIIRRIRNVIVNVLRTNFYQQSEDGRPKPYLSMKLASGKLDELPAPRPHVEIFVYSPQVEGVHLRFGKVARGGLRWSDRREDFRTEILGLVKAQQVKNACIVPVGSKGGFYPKQMPAGANREETMATGIAAYKTFINALLDVTDNLGPDGTVVPPEQVVRRDEDDPYLVVAADKGTATFSDIANGIAEGRGFWLGDAFASGGSHGYDHKVMGITARGAWEAVKRHFREMGRDIQSTPFTAVGVGDMSGDVFGNGVLLSRCLKLLAAFDHRHIFIDPDPDPAASWNERKRLFDLPRSSWADYDKALISKGGGIFARTLKEIPLSAEMKALTGLSADTATPAEVMKAILKADVDLLWLGGIGTYVKASTQSNLEVGDRANDAVRINGKELRAKVIGEGANLGLTQLGRIECAMSGIRLNTDAIDNSAGVDTSDHEVNLKILMGGAMRRGEMTGVERDTLLASMTDEVAALVLKDNYDQTLAITVAEARGVGDVDACGRYMRDLEARGRLDRAVEFLPDDAELRRRAQAGKGLTRPELSVLLAYAKLDLKAELLASDLPDDPHFLPSLAGYFPPEAVTALPDELGRHRLKREIITDVVANSLINLAGPLFVARMKEMSGAPAARIVRAFAVADGAFGLSVLKKRIDALDLKVDAKLQTSMYGDIVAVLRRLGLWFLINVPADADLSTIVALYRDGAEKLRGTFSTLVSPYEAHDTEARIAELVQGGVPHDLAEDVAVLPLMAGLPEIALMAASHALPLDLVAGAYFAMGAAVGIDRLRGHAGRITAAEHWDRLAIRRIIDDLYAGQRALTASALKAGTEGEDRAAGAAAVTRWTEAHADALKRATSFLRALESSGELSVAKLTLAGSQIHELAAR</sequence>
<keyword evidence="1" id="KW-0560">Oxidoreductase</keyword>
<feature type="domain" description="NAD-specific glutamate dehydrogenase C-terminal" evidence="3">
    <location>
        <begin position="1246"/>
        <end position="1586"/>
    </location>
</feature>
<dbReference type="Proteomes" id="UP001499951">
    <property type="component" value="Unassembled WGS sequence"/>
</dbReference>
<dbReference type="InterPro" id="IPR049056">
    <property type="entry name" value="NAD_Glu_DH_HM3"/>
</dbReference>
<dbReference type="Pfam" id="PF21075">
    <property type="entry name" value="GDH_ACT1"/>
    <property type="match status" value="1"/>
</dbReference>
<name>A0ABN1EX96_9PROT</name>
<keyword evidence="8" id="KW-1185">Reference proteome</keyword>
<dbReference type="Pfam" id="PF21079">
    <property type="entry name" value="GDH_HM2"/>
    <property type="match status" value="1"/>
</dbReference>
<dbReference type="Pfam" id="PF21073">
    <property type="entry name" value="GDH_HM1"/>
    <property type="match status" value="1"/>
</dbReference>
<dbReference type="InterPro" id="IPR028971">
    <property type="entry name" value="NAD-GDH_cat"/>
</dbReference>
<dbReference type="Pfam" id="PF21078">
    <property type="entry name" value="GDH_HM3"/>
    <property type="match status" value="1"/>
</dbReference>
<dbReference type="PIRSF" id="PIRSF036761">
    <property type="entry name" value="GDH_Mll4104"/>
    <property type="match status" value="1"/>
</dbReference>